<dbReference type="PhylomeDB" id="B6Q4B9"/>
<sequence>MPDNYNTKFVLSTGDIAAAIRDLPKRSTTAVDVAQLWLDILEIFFPDNQGFQRSEILSAKDRVLIQVQRNRDLDGRAIIDHNNKSGQSILVVDCRGNTTDSSGLQFRSAEDDSQDDCSFKYGVASFGAQVSFLKDVSLQRNDQEGWSLNGLKMGSSNLTKATGRDVTEAWLCNWDFDDLKGATVTYGLKHCTIKDIRARKEARGSTNIRFLKILGYLVLDNGTPQEAASKHINR</sequence>
<reference evidence="2" key="1">
    <citation type="journal article" date="2015" name="Genome Announc.">
        <title>Genome sequence of the AIDS-associated pathogen Penicillium marneffei (ATCC18224) and its near taxonomic relative Talaromyces stipitatus (ATCC10500).</title>
        <authorList>
            <person name="Nierman W.C."/>
            <person name="Fedorova-Abrams N.D."/>
            <person name="Andrianopoulos A."/>
        </authorList>
    </citation>
    <scope>NUCLEOTIDE SEQUENCE [LARGE SCALE GENOMIC DNA]</scope>
    <source>
        <strain evidence="2">ATCC 18224 / CBS 334.59 / QM 7333</strain>
    </source>
</reference>
<dbReference type="EMBL" id="DS995899">
    <property type="protein sequence ID" value="EEA28225.1"/>
    <property type="molecule type" value="Genomic_DNA"/>
</dbReference>
<evidence type="ECO:0000313" key="1">
    <source>
        <dbReference type="EMBL" id="EEA28225.1"/>
    </source>
</evidence>
<name>B6Q4B9_TALMQ</name>
<dbReference type="OrthoDB" id="4224027at2759"/>
<keyword evidence="2" id="KW-1185">Reference proteome</keyword>
<protein>
    <submittedName>
        <fullName evidence="1">Uncharacterized protein</fullName>
    </submittedName>
</protein>
<dbReference type="HOGENOM" id="CLU_103449_0_0_1"/>
<dbReference type="Proteomes" id="UP000001294">
    <property type="component" value="Unassembled WGS sequence"/>
</dbReference>
<dbReference type="VEuPathDB" id="FungiDB:PMAA_030420"/>
<organism evidence="1 2">
    <name type="scientific">Talaromyces marneffei (strain ATCC 18224 / CBS 334.59 / QM 7333)</name>
    <name type="common">Penicillium marneffei</name>
    <dbReference type="NCBI Taxonomy" id="441960"/>
    <lineage>
        <taxon>Eukaryota</taxon>
        <taxon>Fungi</taxon>
        <taxon>Dikarya</taxon>
        <taxon>Ascomycota</taxon>
        <taxon>Pezizomycotina</taxon>
        <taxon>Eurotiomycetes</taxon>
        <taxon>Eurotiomycetidae</taxon>
        <taxon>Eurotiales</taxon>
        <taxon>Trichocomaceae</taxon>
        <taxon>Talaromyces</taxon>
        <taxon>Talaromyces sect. Talaromyces</taxon>
    </lineage>
</organism>
<accession>B6Q4B9</accession>
<dbReference type="AlphaFoldDB" id="B6Q4B9"/>
<evidence type="ECO:0000313" key="2">
    <source>
        <dbReference type="Proteomes" id="UP000001294"/>
    </source>
</evidence>
<proteinExistence type="predicted"/>
<gene>
    <name evidence="1" type="ORF">PMAA_030420</name>
</gene>